<reference evidence="1 2" key="1">
    <citation type="submission" date="2016-10" db="EMBL/GenBank/DDBJ databases">
        <authorList>
            <person name="de Groot N.N."/>
        </authorList>
    </citation>
    <scope>NUCLEOTIDE SEQUENCE [LARGE SCALE GENOMIC DNA]</scope>
    <source>
        <strain evidence="1 2">DSM 1801</strain>
    </source>
</reference>
<proteinExistence type="predicted"/>
<evidence type="ECO:0000313" key="1">
    <source>
        <dbReference type="EMBL" id="SET14016.1"/>
    </source>
</evidence>
<accession>A0A1I0C3F7</accession>
<dbReference type="Proteomes" id="UP000199800">
    <property type="component" value="Unassembled WGS sequence"/>
</dbReference>
<dbReference type="RefSeq" id="WP_177180684.1">
    <property type="nucleotide sequence ID" value="NZ_FOHN01000009.1"/>
</dbReference>
<dbReference type="EMBL" id="FOHN01000009">
    <property type="protein sequence ID" value="SET14016.1"/>
    <property type="molecule type" value="Genomic_DNA"/>
</dbReference>
<gene>
    <name evidence="1" type="ORF">SAMN04487772_1095</name>
</gene>
<protein>
    <submittedName>
        <fullName evidence="1">Uncharacterized protein</fullName>
    </submittedName>
</protein>
<keyword evidence="2" id="KW-1185">Reference proteome</keyword>
<dbReference type="AlphaFoldDB" id="A0A1I0C3F7"/>
<evidence type="ECO:0000313" key="2">
    <source>
        <dbReference type="Proteomes" id="UP000199800"/>
    </source>
</evidence>
<name>A0A1I0C3F7_9FIRM</name>
<dbReference type="STRING" id="29364.SAMN04487772_1095"/>
<organism evidence="1 2">
    <name type="scientific">[Clostridium] polysaccharolyticum</name>
    <dbReference type="NCBI Taxonomy" id="29364"/>
    <lineage>
        <taxon>Bacteria</taxon>
        <taxon>Bacillati</taxon>
        <taxon>Bacillota</taxon>
        <taxon>Clostridia</taxon>
        <taxon>Lachnospirales</taxon>
        <taxon>Lachnospiraceae</taxon>
    </lineage>
</organism>
<sequence length="54" mass="6480">MNYLQQRMASVDLNPGVKPWLGILEEEYRYRVGLSYDWLVDECYKKKTIKLLIV</sequence>